<evidence type="ECO:0000313" key="4">
    <source>
        <dbReference type="Proteomes" id="UP000253868"/>
    </source>
</evidence>
<sequence length="123" mass="12137">MHSDSALENRSAPRGRRRRKRGTGHREGPVFVDTSGRRSRLLRRAGVVFGIVCIGYVAVLGLAFMGGISLTPSEISPFNGGPAAAEGGGGGGGAGNVPPGEGAPPSGMPSGAPSPAASTASGN</sequence>
<dbReference type="KEGG" id="spad:DVK44_12535"/>
<reference evidence="4" key="1">
    <citation type="submission" date="2018-07" db="EMBL/GenBank/DDBJ databases">
        <authorList>
            <person name="Zhao J."/>
        </authorList>
    </citation>
    <scope>NUCLEOTIDE SEQUENCE [LARGE SCALE GENOMIC DNA]</scope>
    <source>
        <strain evidence="4">GSSD-12</strain>
    </source>
</reference>
<evidence type="ECO:0000256" key="2">
    <source>
        <dbReference type="SAM" id="Phobius"/>
    </source>
</evidence>
<keyword evidence="4" id="KW-1185">Reference proteome</keyword>
<evidence type="ECO:0000313" key="3">
    <source>
        <dbReference type="EMBL" id="AXG78401.1"/>
    </source>
</evidence>
<name>A0A345HNX7_9ACTN</name>
<dbReference type="Proteomes" id="UP000253868">
    <property type="component" value="Chromosome"/>
</dbReference>
<proteinExistence type="predicted"/>
<feature type="region of interest" description="Disordered" evidence="1">
    <location>
        <begin position="1"/>
        <end position="37"/>
    </location>
</feature>
<organism evidence="3 4">
    <name type="scientific">Streptomyces paludis</name>
    <dbReference type="NCBI Taxonomy" id="2282738"/>
    <lineage>
        <taxon>Bacteria</taxon>
        <taxon>Bacillati</taxon>
        <taxon>Actinomycetota</taxon>
        <taxon>Actinomycetes</taxon>
        <taxon>Kitasatosporales</taxon>
        <taxon>Streptomycetaceae</taxon>
        <taxon>Streptomyces</taxon>
    </lineage>
</organism>
<dbReference type="OrthoDB" id="4309925at2"/>
<feature type="transmembrane region" description="Helical" evidence="2">
    <location>
        <begin position="47"/>
        <end position="68"/>
    </location>
</feature>
<evidence type="ECO:0000256" key="1">
    <source>
        <dbReference type="SAM" id="MobiDB-lite"/>
    </source>
</evidence>
<gene>
    <name evidence="3" type="ORF">DVK44_12535</name>
</gene>
<keyword evidence="2" id="KW-0812">Transmembrane</keyword>
<accession>A0A345HNX7</accession>
<keyword evidence="2" id="KW-0472">Membrane</keyword>
<dbReference type="AlphaFoldDB" id="A0A345HNX7"/>
<protein>
    <submittedName>
        <fullName evidence="3">Uncharacterized protein</fullName>
    </submittedName>
</protein>
<feature type="compositionally biased region" description="Low complexity" evidence="1">
    <location>
        <begin position="96"/>
        <end position="123"/>
    </location>
</feature>
<feature type="region of interest" description="Disordered" evidence="1">
    <location>
        <begin position="73"/>
        <end position="123"/>
    </location>
</feature>
<dbReference type="EMBL" id="CP031194">
    <property type="protein sequence ID" value="AXG78401.1"/>
    <property type="molecule type" value="Genomic_DNA"/>
</dbReference>
<feature type="compositionally biased region" description="Gly residues" evidence="1">
    <location>
        <begin position="86"/>
        <end position="95"/>
    </location>
</feature>
<keyword evidence="2" id="KW-1133">Transmembrane helix</keyword>
<feature type="compositionally biased region" description="Basic residues" evidence="1">
    <location>
        <begin position="13"/>
        <end position="23"/>
    </location>
</feature>